<sequence>MVIYPKDRAFVGNISINILSTSQKKYKNFFLAILLISALIVGSLPFINFSSIESKKFHKIKLDIVNHPPIVNVKRSANVENPRNAECTHWDCFNIYHCGHIGHDRITVYVYPLEKYVDENGVPAVESVSNEYYSLVKSIVESKYYTANPEEACLFVPFLDTLNEDRIDLNLTSVVLNQLPS</sequence>
<feature type="transmembrane region" description="Helical" evidence="1">
    <location>
        <begin position="29"/>
        <end position="49"/>
    </location>
</feature>
<feature type="domain" description="Exostosin GT47" evidence="2">
    <location>
        <begin position="104"/>
        <end position="171"/>
    </location>
</feature>
<evidence type="ECO:0000313" key="4">
    <source>
        <dbReference type="Proteomes" id="UP000019118"/>
    </source>
</evidence>
<dbReference type="Proteomes" id="UP000019118">
    <property type="component" value="Unassembled WGS sequence"/>
</dbReference>
<reference evidence="4" key="1">
    <citation type="journal article" date="2013" name="Genome Biol.">
        <title>Draft genome of the mountain pine beetle, Dendroctonus ponderosae Hopkins, a major forest pest.</title>
        <authorList>
            <person name="Keeling C.I."/>
            <person name="Yuen M.M."/>
            <person name="Liao N.Y."/>
            <person name="Docking T.R."/>
            <person name="Chan S.K."/>
            <person name="Taylor G.A."/>
            <person name="Palmquist D.L."/>
            <person name="Jackman S.D."/>
            <person name="Nguyen A."/>
            <person name="Li M."/>
            <person name="Henderson H."/>
            <person name="Janes J.K."/>
            <person name="Zhao Y."/>
            <person name="Pandoh P."/>
            <person name="Moore R."/>
            <person name="Sperling F.A."/>
            <person name="Huber D.P."/>
            <person name="Birol I."/>
            <person name="Jones S.J."/>
            <person name="Bohlmann J."/>
        </authorList>
    </citation>
    <scope>NUCLEOTIDE SEQUENCE</scope>
</reference>
<evidence type="ECO:0000313" key="3">
    <source>
        <dbReference type="EnsemblMetazoa" id="XP_019764747.1"/>
    </source>
</evidence>
<keyword evidence="4" id="KW-1185">Reference proteome</keyword>
<dbReference type="Pfam" id="PF03016">
    <property type="entry name" value="Exostosin_GT47"/>
    <property type="match status" value="1"/>
</dbReference>
<dbReference type="AlphaFoldDB" id="A0AAR5PUZ9"/>
<dbReference type="EnsemblMetazoa" id="XM_019909188.1">
    <property type="protein sequence ID" value="XP_019764747.1"/>
    <property type="gene ID" value="LOC109540739"/>
</dbReference>
<name>A0AAR5PUZ9_DENPD</name>
<proteinExistence type="predicted"/>
<keyword evidence="1" id="KW-0812">Transmembrane</keyword>
<accession>A0AAR5PUZ9</accession>
<protein>
    <recommendedName>
        <fullName evidence="2">Exostosin GT47 domain-containing protein</fullName>
    </recommendedName>
</protein>
<evidence type="ECO:0000256" key="1">
    <source>
        <dbReference type="SAM" id="Phobius"/>
    </source>
</evidence>
<dbReference type="InterPro" id="IPR040911">
    <property type="entry name" value="Exostosin_GT47"/>
</dbReference>
<keyword evidence="1" id="KW-0472">Membrane</keyword>
<organism evidence="3 4">
    <name type="scientific">Dendroctonus ponderosae</name>
    <name type="common">Mountain pine beetle</name>
    <dbReference type="NCBI Taxonomy" id="77166"/>
    <lineage>
        <taxon>Eukaryota</taxon>
        <taxon>Metazoa</taxon>
        <taxon>Ecdysozoa</taxon>
        <taxon>Arthropoda</taxon>
        <taxon>Hexapoda</taxon>
        <taxon>Insecta</taxon>
        <taxon>Pterygota</taxon>
        <taxon>Neoptera</taxon>
        <taxon>Endopterygota</taxon>
        <taxon>Coleoptera</taxon>
        <taxon>Polyphaga</taxon>
        <taxon>Cucujiformia</taxon>
        <taxon>Curculionidae</taxon>
        <taxon>Scolytinae</taxon>
        <taxon>Dendroctonus</taxon>
    </lineage>
</organism>
<keyword evidence="1" id="KW-1133">Transmembrane helix</keyword>
<reference evidence="3" key="2">
    <citation type="submission" date="2024-08" db="UniProtKB">
        <authorList>
            <consortium name="EnsemblMetazoa"/>
        </authorList>
    </citation>
    <scope>IDENTIFICATION</scope>
</reference>
<evidence type="ECO:0000259" key="2">
    <source>
        <dbReference type="Pfam" id="PF03016"/>
    </source>
</evidence>